<feature type="domain" description="DhaL" evidence="5">
    <location>
        <begin position="354"/>
        <end position="538"/>
    </location>
</feature>
<dbReference type="InterPro" id="IPR004006">
    <property type="entry name" value="DhaK_dom"/>
</dbReference>
<dbReference type="EMBL" id="JAWJZY010000001">
    <property type="protein sequence ID" value="MEE8657516.1"/>
    <property type="molecule type" value="Genomic_DNA"/>
</dbReference>
<dbReference type="SUPFAM" id="SSF101473">
    <property type="entry name" value="DhaL-like"/>
    <property type="match status" value="1"/>
</dbReference>
<dbReference type="Gene3D" id="3.40.50.10440">
    <property type="entry name" value="Dihydroxyacetone kinase, domain 1"/>
    <property type="match status" value="1"/>
</dbReference>
<keyword evidence="1" id="KW-0808">Transferase</keyword>
<dbReference type="Proteomes" id="UP001312908">
    <property type="component" value="Unassembled WGS sequence"/>
</dbReference>
<organism evidence="7 8">
    <name type="scientific">Sorlinia euscelidii</name>
    <dbReference type="NCBI Taxonomy" id="3081148"/>
    <lineage>
        <taxon>Bacteria</taxon>
        <taxon>Pseudomonadati</taxon>
        <taxon>Pseudomonadota</taxon>
        <taxon>Alphaproteobacteria</taxon>
        <taxon>Acetobacterales</taxon>
        <taxon>Acetobacteraceae</taxon>
        <taxon>Sorlinia</taxon>
    </lineage>
</organism>
<sequence>MLKRFLNAQDKLVSEAIDGLLTSSQGAHLARLDAGAGINVVLQKHVPPDRVAVISGGGSGHEPAHAGFVGRGMLTAAVCGAVFASPGIDAILSAIIAVTGPAGCLLIVKNYTGDRLNFGIAAEQARALGYKIALIIVGDDIALGENARARGIAGTILIHKIAGYHAERGAALDEVTRHAEDASRKVRSLGLALTDCNVYDGNHQDRLGPHEAELGLGVHGEPGAEKIPLASLDQLMHQVVARLETAMTSGNLIVMVNTLGAVPPLEACAIAASFTKTALAKRTKWVIGPAPLMTSLDMVGFSLSLLPAEEAFVAALRAPVEPSFWPGMAPFSPVATLPAPELTESFTSPASRHAALEAHLRTGLDALINARQDLNALDAKLGDGDAGSTFADAAQIISDAFPKLPFACPDALCATLGRLLARHSGGSSGALLSIMLTTAGQAKNPVQGLKRGLEAMTRYGGAQRGDRTMLDALWPAITCLDQGGSLPEVAEAARKGADDTVKMKAGAGRAAYVPAAHLDNIVDPGAEAVARFLAAMAATG</sequence>
<gene>
    <name evidence="7" type="ORF">DOFOFD_00575</name>
</gene>
<dbReference type="Gene3D" id="3.30.1180.20">
    <property type="entry name" value="Dihydroxyacetone kinase, domain 2"/>
    <property type="match status" value="1"/>
</dbReference>
<evidence type="ECO:0000313" key="8">
    <source>
        <dbReference type="Proteomes" id="UP001312908"/>
    </source>
</evidence>
<dbReference type="Pfam" id="PF02733">
    <property type="entry name" value="Dak1"/>
    <property type="match status" value="1"/>
</dbReference>
<dbReference type="SMART" id="SM01120">
    <property type="entry name" value="Dak2"/>
    <property type="match status" value="1"/>
</dbReference>
<keyword evidence="2" id="KW-0547">Nucleotide-binding</keyword>
<evidence type="ECO:0000259" key="6">
    <source>
        <dbReference type="PROSITE" id="PS51481"/>
    </source>
</evidence>
<evidence type="ECO:0000256" key="2">
    <source>
        <dbReference type="ARBA" id="ARBA00022741"/>
    </source>
</evidence>
<evidence type="ECO:0000313" key="7">
    <source>
        <dbReference type="EMBL" id="MEE8657516.1"/>
    </source>
</evidence>
<proteinExistence type="predicted"/>
<reference evidence="7 8" key="1">
    <citation type="submission" date="2023-10" db="EMBL/GenBank/DDBJ databases">
        <title>Sorlinia euscelidii gen. nov., sp. nov., an acetic acid bacteria isolated from the gut of Euscelidius variegatus emitter.</title>
        <authorList>
            <person name="Michoud G."/>
            <person name="Marasco R."/>
            <person name="Seferji K."/>
            <person name="Gonella E."/>
            <person name="Garuglieri E."/>
            <person name="Alma A."/>
            <person name="Mapelli F."/>
            <person name="Borin S."/>
            <person name="Daffonchio D."/>
            <person name="Crotti E."/>
        </authorList>
    </citation>
    <scope>NUCLEOTIDE SEQUENCE [LARGE SCALE GENOMIC DNA]</scope>
    <source>
        <strain evidence="7 8">EV16P</strain>
    </source>
</reference>
<dbReference type="SUPFAM" id="SSF82549">
    <property type="entry name" value="DAK1/DegV-like"/>
    <property type="match status" value="1"/>
</dbReference>
<keyword evidence="8" id="KW-1185">Reference proteome</keyword>
<keyword evidence="3" id="KW-0418">Kinase</keyword>
<dbReference type="Pfam" id="PF02734">
    <property type="entry name" value="Dak2"/>
    <property type="match status" value="1"/>
</dbReference>
<keyword evidence="4" id="KW-0067">ATP-binding</keyword>
<dbReference type="InterPro" id="IPR036117">
    <property type="entry name" value="DhaL_dom_sf"/>
</dbReference>
<dbReference type="PROSITE" id="PS51480">
    <property type="entry name" value="DHAL"/>
    <property type="match status" value="1"/>
</dbReference>
<dbReference type="Gene3D" id="1.25.40.340">
    <property type="match status" value="1"/>
</dbReference>
<dbReference type="InterPro" id="IPR050861">
    <property type="entry name" value="Dihydroxyacetone_Kinase"/>
</dbReference>
<dbReference type="PROSITE" id="PS51481">
    <property type="entry name" value="DHAK"/>
    <property type="match status" value="1"/>
</dbReference>
<dbReference type="PANTHER" id="PTHR28629">
    <property type="entry name" value="TRIOKINASE/FMN CYCLASE"/>
    <property type="match status" value="1"/>
</dbReference>
<name>A0ABU7U0S5_9PROT</name>
<dbReference type="RefSeq" id="WP_394818555.1">
    <property type="nucleotide sequence ID" value="NZ_JAWJZY010000001.1"/>
</dbReference>
<protein>
    <recommendedName>
        <fullName evidence="9">Dihydroxyacetone kinase</fullName>
    </recommendedName>
</protein>
<evidence type="ECO:0000256" key="1">
    <source>
        <dbReference type="ARBA" id="ARBA00022679"/>
    </source>
</evidence>
<dbReference type="PANTHER" id="PTHR28629:SF4">
    <property type="entry name" value="TRIOKINASE_FMN CYCLASE"/>
    <property type="match status" value="1"/>
</dbReference>
<evidence type="ECO:0000256" key="3">
    <source>
        <dbReference type="ARBA" id="ARBA00022777"/>
    </source>
</evidence>
<feature type="domain" description="DhaK" evidence="6">
    <location>
        <begin position="8"/>
        <end position="325"/>
    </location>
</feature>
<comment type="caution">
    <text evidence="7">The sequence shown here is derived from an EMBL/GenBank/DDBJ whole genome shotgun (WGS) entry which is preliminary data.</text>
</comment>
<dbReference type="InterPro" id="IPR004007">
    <property type="entry name" value="DhaL_dom"/>
</dbReference>
<evidence type="ECO:0000259" key="5">
    <source>
        <dbReference type="PROSITE" id="PS51480"/>
    </source>
</evidence>
<accession>A0ABU7U0S5</accession>
<evidence type="ECO:0000256" key="4">
    <source>
        <dbReference type="ARBA" id="ARBA00022840"/>
    </source>
</evidence>
<evidence type="ECO:0008006" key="9">
    <source>
        <dbReference type="Google" id="ProtNLM"/>
    </source>
</evidence>